<accession>A0A6J6PV39</accession>
<dbReference type="AlphaFoldDB" id="A0A6J6PV39"/>
<dbReference type="InterPro" id="IPR013685">
    <property type="entry name" value="POTRA_FtsQ_type"/>
</dbReference>
<evidence type="ECO:0000259" key="6">
    <source>
        <dbReference type="Pfam" id="PF08478"/>
    </source>
</evidence>
<protein>
    <submittedName>
        <fullName evidence="7">Unannotated protein</fullName>
    </submittedName>
</protein>
<evidence type="ECO:0000313" key="7">
    <source>
        <dbReference type="EMBL" id="CAB4702637.1"/>
    </source>
</evidence>
<evidence type="ECO:0000256" key="2">
    <source>
        <dbReference type="ARBA" id="ARBA00022618"/>
    </source>
</evidence>
<dbReference type="EMBL" id="CAEZXV010000056">
    <property type="protein sequence ID" value="CAB4702637.1"/>
    <property type="molecule type" value="Genomic_DNA"/>
</dbReference>
<evidence type="ECO:0000256" key="4">
    <source>
        <dbReference type="ARBA" id="ARBA00022989"/>
    </source>
</evidence>
<feature type="domain" description="POTRA" evidence="6">
    <location>
        <begin position="55"/>
        <end position="103"/>
    </location>
</feature>
<name>A0A6J6PV39_9ZZZZ</name>
<keyword evidence="2" id="KW-0132">Cell division</keyword>
<keyword evidence="4" id="KW-1133">Transmembrane helix</keyword>
<dbReference type="Pfam" id="PF08478">
    <property type="entry name" value="POTRA_1"/>
    <property type="match status" value="1"/>
</dbReference>
<evidence type="ECO:0000256" key="1">
    <source>
        <dbReference type="ARBA" id="ARBA00022475"/>
    </source>
</evidence>
<proteinExistence type="predicted"/>
<gene>
    <name evidence="7" type="ORF">UFOPK2598_00672</name>
</gene>
<evidence type="ECO:0000256" key="3">
    <source>
        <dbReference type="ARBA" id="ARBA00022692"/>
    </source>
</evidence>
<keyword evidence="5" id="KW-0131">Cell cycle</keyword>
<sequence length="236" mass="25754">MPIRAKRILRTTLIILLIASLAYGLGWSKILAVDSIEIFGTNQKALVLTQLNAGESKIRIGEPLARINPRGESNLIEDLEWISSAKVSRNWWSGKVSIQINERRPVAVFKENSGANGPRYLASNGVEFSSPIRFNNLAEIALGKSSHGDRRVIANFVSHLPSNLLGSLLALEVSSTKEVKMEMNHNKHSVMINWGAGNSSADIAVKSKVLEGLLGLPENKKIAEVDISIANSPIVR</sequence>
<reference evidence="7" key="1">
    <citation type="submission" date="2020-05" db="EMBL/GenBank/DDBJ databases">
        <authorList>
            <person name="Chiriac C."/>
            <person name="Salcher M."/>
            <person name="Ghai R."/>
            <person name="Kavagutti S V."/>
        </authorList>
    </citation>
    <scope>NUCLEOTIDE SEQUENCE</scope>
</reference>
<keyword evidence="4" id="KW-0472">Membrane</keyword>
<organism evidence="7">
    <name type="scientific">freshwater metagenome</name>
    <dbReference type="NCBI Taxonomy" id="449393"/>
    <lineage>
        <taxon>unclassified sequences</taxon>
        <taxon>metagenomes</taxon>
        <taxon>ecological metagenomes</taxon>
    </lineage>
</organism>
<keyword evidence="1" id="KW-1003">Cell membrane</keyword>
<evidence type="ECO:0000256" key="5">
    <source>
        <dbReference type="ARBA" id="ARBA00023306"/>
    </source>
</evidence>
<keyword evidence="3" id="KW-0812">Transmembrane</keyword>